<keyword evidence="6" id="KW-1185">Reference proteome</keyword>
<evidence type="ECO:0000313" key="6">
    <source>
        <dbReference type="Proteomes" id="UP000557392"/>
    </source>
</evidence>
<dbReference type="RefSeq" id="WP_183998666.1">
    <property type="nucleotide sequence ID" value="NZ_JACIEH010000002.1"/>
</dbReference>
<dbReference type="Pfam" id="PF13404">
    <property type="entry name" value="HTH_AsnC-type"/>
    <property type="match status" value="1"/>
</dbReference>
<name>A0A7W6JVX6_9SPHN</name>
<dbReference type="GO" id="GO:0043200">
    <property type="term" value="P:response to amino acid"/>
    <property type="evidence" value="ECO:0007669"/>
    <property type="project" value="TreeGrafter"/>
</dbReference>
<evidence type="ECO:0000256" key="3">
    <source>
        <dbReference type="ARBA" id="ARBA00023163"/>
    </source>
</evidence>
<keyword evidence="2" id="KW-0238">DNA-binding</keyword>
<dbReference type="Gene3D" id="3.30.70.920">
    <property type="match status" value="1"/>
</dbReference>
<evidence type="ECO:0000256" key="2">
    <source>
        <dbReference type="ARBA" id="ARBA00023125"/>
    </source>
</evidence>
<dbReference type="InterPro" id="IPR000485">
    <property type="entry name" value="AsnC-type_HTH_dom"/>
</dbReference>
<dbReference type="GO" id="GO:0005829">
    <property type="term" value="C:cytosol"/>
    <property type="evidence" value="ECO:0007669"/>
    <property type="project" value="TreeGrafter"/>
</dbReference>
<dbReference type="PANTHER" id="PTHR30154">
    <property type="entry name" value="LEUCINE-RESPONSIVE REGULATORY PROTEIN"/>
    <property type="match status" value="1"/>
</dbReference>
<keyword evidence="1" id="KW-0805">Transcription regulation</keyword>
<organism evidence="5 6">
    <name type="scientific">Sphingomonas kyeonggiensis</name>
    <dbReference type="NCBI Taxonomy" id="1268553"/>
    <lineage>
        <taxon>Bacteria</taxon>
        <taxon>Pseudomonadati</taxon>
        <taxon>Pseudomonadota</taxon>
        <taxon>Alphaproteobacteria</taxon>
        <taxon>Sphingomonadales</taxon>
        <taxon>Sphingomonadaceae</taxon>
        <taxon>Sphingomonas</taxon>
    </lineage>
</organism>
<protein>
    <submittedName>
        <fullName evidence="5">Lrp/AsnC family leucine-responsive transcriptional regulator</fullName>
    </submittedName>
</protein>
<dbReference type="Proteomes" id="UP000557392">
    <property type="component" value="Unassembled WGS sequence"/>
</dbReference>
<dbReference type="InterPro" id="IPR019887">
    <property type="entry name" value="Tscrpt_reg_AsnC/Lrp_C"/>
</dbReference>
<feature type="domain" description="HTH asnC-type" evidence="4">
    <location>
        <begin position="5"/>
        <end position="66"/>
    </location>
</feature>
<dbReference type="EMBL" id="JACIEH010000002">
    <property type="protein sequence ID" value="MBB4099395.1"/>
    <property type="molecule type" value="Genomic_DNA"/>
</dbReference>
<dbReference type="Gene3D" id="1.10.10.10">
    <property type="entry name" value="Winged helix-like DNA-binding domain superfamily/Winged helix DNA-binding domain"/>
    <property type="match status" value="1"/>
</dbReference>
<gene>
    <name evidence="5" type="ORF">GGR46_002959</name>
</gene>
<dbReference type="InterPro" id="IPR011008">
    <property type="entry name" value="Dimeric_a/b-barrel"/>
</dbReference>
<accession>A0A7W6JVX6</accession>
<proteinExistence type="predicted"/>
<dbReference type="SUPFAM" id="SSF54909">
    <property type="entry name" value="Dimeric alpha+beta barrel"/>
    <property type="match status" value="1"/>
</dbReference>
<dbReference type="Pfam" id="PF01037">
    <property type="entry name" value="AsnC_trans_reg"/>
    <property type="match status" value="1"/>
</dbReference>
<sequence>MARELDSFDLRILEQWQVQGDIGPVEMSERVHLSASQCSRRMHQLREAGYLARVAGVLDAEKLGIGVSAYVLLSLRSHEPGWLETFHQRITAMDEVLECQALTGEADIILKVATRDLASFNSFLVSELLVAPEVATARSSIVLENLKSSTALPVRFARQSVGQGPDHA</sequence>
<dbReference type="InterPro" id="IPR019888">
    <property type="entry name" value="Tscrpt_reg_AsnC-like"/>
</dbReference>
<dbReference type="GO" id="GO:0043565">
    <property type="term" value="F:sequence-specific DNA binding"/>
    <property type="evidence" value="ECO:0007669"/>
    <property type="project" value="InterPro"/>
</dbReference>
<evidence type="ECO:0000256" key="1">
    <source>
        <dbReference type="ARBA" id="ARBA00023015"/>
    </source>
</evidence>
<reference evidence="5 6" key="1">
    <citation type="submission" date="2020-08" db="EMBL/GenBank/DDBJ databases">
        <title>Genomic Encyclopedia of Type Strains, Phase IV (KMG-IV): sequencing the most valuable type-strain genomes for metagenomic binning, comparative biology and taxonomic classification.</title>
        <authorList>
            <person name="Goeker M."/>
        </authorList>
    </citation>
    <scope>NUCLEOTIDE SEQUENCE [LARGE SCALE GENOMIC DNA]</scope>
    <source>
        <strain evidence="5 6">DSM 101806</strain>
    </source>
</reference>
<evidence type="ECO:0000313" key="5">
    <source>
        <dbReference type="EMBL" id="MBB4099395.1"/>
    </source>
</evidence>
<comment type="caution">
    <text evidence="5">The sequence shown here is derived from an EMBL/GenBank/DDBJ whole genome shotgun (WGS) entry which is preliminary data.</text>
</comment>
<dbReference type="SUPFAM" id="SSF46785">
    <property type="entry name" value="Winged helix' DNA-binding domain"/>
    <property type="match status" value="1"/>
</dbReference>
<dbReference type="PANTHER" id="PTHR30154:SF46">
    <property type="entry name" value="TRANSCRIPTIONAL REGULATORY PROTEIN"/>
    <property type="match status" value="1"/>
</dbReference>
<keyword evidence="3" id="KW-0804">Transcription</keyword>
<dbReference type="SMART" id="SM00344">
    <property type="entry name" value="HTH_ASNC"/>
    <property type="match status" value="1"/>
</dbReference>
<dbReference type="InterPro" id="IPR036388">
    <property type="entry name" value="WH-like_DNA-bd_sf"/>
</dbReference>
<evidence type="ECO:0000259" key="4">
    <source>
        <dbReference type="PROSITE" id="PS50956"/>
    </source>
</evidence>
<dbReference type="PROSITE" id="PS50956">
    <property type="entry name" value="HTH_ASNC_2"/>
    <property type="match status" value="1"/>
</dbReference>
<dbReference type="InterPro" id="IPR036390">
    <property type="entry name" value="WH_DNA-bd_sf"/>
</dbReference>
<dbReference type="AlphaFoldDB" id="A0A7W6JVX6"/>